<dbReference type="Proteomes" id="UP001227268">
    <property type="component" value="Unassembled WGS sequence"/>
</dbReference>
<organism evidence="1 2">
    <name type="scientific">Naganishia friedmannii</name>
    <dbReference type="NCBI Taxonomy" id="89922"/>
    <lineage>
        <taxon>Eukaryota</taxon>
        <taxon>Fungi</taxon>
        <taxon>Dikarya</taxon>
        <taxon>Basidiomycota</taxon>
        <taxon>Agaricomycotina</taxon>
        <taxon>Tremellomycetes</taxon>
        <taxon>Filobasidiales</taxon>
        <taxon>Filobasidiaceae</taxon>
        <taxon>Naganishia</taxon>
    </lineage>
</organism>
<evidence type="ECO:0000313" key="2">
    <source>
        <dbReference type="Proteomes" id="UP001227268"/>
    </source>
</evidence>
<name>A0ACC2V392_9TREE</name>
<sequence length="1086" mass="117748">MPSQHRASQRATQRRIVSPPSAGEGEIDELAGSSSSGSSSSSSGDELDSDEEDEQEWEAIAILDERTIPDPSRTPARSKRAASSTSSRLKPVPRITQYLIDWEGVDPKTGKRWPPSWEDAEGATEGLVEEWKERKLADPGLVGRYIKLQEEKKKEAKAEKGKTAAKQSSSSAKKYTPARTTPAKRRELAINPSITTTNVAPLPPATAASEATSTTTGKRKRSPRGKSPAPTSPLATTAASANTNANASPSQTGSERRRIKKQKTSGTPPKETIGRTPTKTSSRISKRAPQNSTVSAELPARAAETSRTSAPTGSSTGERASTGSRPTRTNRPTQQQQPEQQRRQTTQPTRQLQSPTSVVEDSQPPLPVTSSDERSVLGATPASGSASGSFAAPHTIAATINPTGSPSARLSKTAAGLADTSTGGAKGAAAAGGTSYISSPLNRSTTSKGPASSLPRSAQTAARQTSSTTAAPSVHFDTRQPLREVLSDPSRAKDGAEPAQAEEGKHKHESETAGLDISASQADALSRALDLLMEEEAFLDTAEAEAQAMYPHNLSHFGGNAVAGPSNTSHNDNIDAQEVEGVQARLMSGMAVASSTEDTGKPPSGKERSKQHYPIPQMTPSAFRQFEQHGASSSLNDTQPDSIAEFDDSMVHPSHPHTQPGPLQPTTTTTIQAETRITEIIPPAEELRGEEGEAAVQAVVVEAFVEVEMEVEDDSESFVPVLGEENWSRILDSSTIDPAMLGKPPGVMDEGNTSSSDDDSHRSGSHVATRQPQVQEQYDFVTDAARISALEYELAREREEKRQLDDGKRQLEEAKRQLENDLKAMTREHSSTQEQYSLMQDLYTRASETTMRLNRENEELREENGKMSEQLSVGLEQKDLFYKAIIAAKDHELSETTTQRDLLLEQASRTGDAIREKAGRLPLVEAERNDALARIAACPLCSKAATQSDEDSDYNPTQDNPVVPDATRPLRTRRHQVAAEPHSVPEVPERKLHDGESRLHASPGEWEERRKQYPINSLERWKRPPNLLFPPVKPAMEKKFDLDIDTVGMVYMCRWRPAHGNACGALFANRENLAEHAIEHFSDENK</sequence>
<proteinExistence type="predicted"/>
<accession>A0ACC2V392</accession>
<comment type="caution">
    <text evidence="1">The sequence shown here is derived from an EMBL/GenBank/DDBJ whole genome shotgun (WGS) entry which is preliminary data.</text>
</comment>
<dbReference type="EMBL" id="JASBWT010000030">
    <property type="protein sequence ID" value="KAJ9093558.1"/>
    <property type="molecule type" value="Genomic_DNA"/>
</dbReference>
<protein>
    <submittedName>
        <fullName evidence="1">Uncharacterized protein</fullName>
    </submittedName>
</protein>
<reference evidence="1" key="1">
    <citation type="submission" date="2023-04" db="EMBL/GenBank/DDBJ databases">
        <title>Draft Genome sequencing of Naganishia species isolated from polar environments using Oxford Nanopore Technology.</title>
        <authorList>
            <person name="Leo P."/>
            <person name="Venkateswaran K."/>
        </authorList>
    </citation>
    <scope>NUCLEOTIDE SEQUENCE</scope>
    <source>
        <strain evidence="1">MNA-CCFEE 5423</strain>
    </source>
</reference>
<evidence type="ECO:0000313" key="1">
    <source>
        <dbReference type="EMBL" id="KAJ9093558.1"/>
    </source>
</evidence>
<gene>
    <name evidence="1" type="ORF">QFC21_006399</name>
</gene>
<keyword evidence="2" id="KW-1185">Reference proteome</keyword>